<sequence length="201" mass="21756">MTRLTKKRIMAISGTTLCGCSVGILQDSSLGLDPFSCFVTGIANIFGSSYGTFYLIVTSILLLVVIFLKRSYLGYTTLANLLLTGIIADYTLAFLNGFVKAPTYLIRIILLLSGVGLMCLAASLYFTAALGVSAYDAIALISADKYRALPFKYHRVITDGFCVTIGLIFGATVGIGTLITAFFMGPMIQWFNNHISEPLLR</sequence>
<protein>
    <recommendedName>
        <fullName evidence="4">Tat pathway signal sequence</fullName>
    </recommendedName>
</protein>
<dbReference type="Pfam" id="PF19700">
    <property type="entry name" value="DUF6198"/>
    <property type="match status" value="1"/>
</dbReference>
<dbReference type="EMBL" id="NBEF01000017">
    <property type="protein sequence ID" value="OQQ90728.1"/>
    <property type="molecule type" value="Genomic_DNA"/>
</dbReference>
<dbReference type="AlphaFoldDB" id="A0A1V9RCJ0"/>
<feature type="transmembrane region" description="Helical" evidence="1">
    <location>
        <begin position="156"/>
        <end position="184"/>
    </location>
</feature>
<feature type="transmembrane region" description="Helical" evidence="1">
    <location>
        <begin position="105"/>
        <end position="135"/>
    </location>
</feature>
<dbReference type="RefSeq" id="WP_081534655.1">
    <property type="nucleotide sequence ID" value="NZ_CANCWC010000005.1"/>
</dbReference>
<feature type="transmembrane region" description="Helical" evidence="1">
    <location>
        <begin position="80"/>
        <end position="99"/>
    </location>
</feature>
<keyword evidence="1" id="KW-1133">Transmembrane helix</keyword>
<dbReference type="PANTHER" id="PTHR40078:SF1">
    <property type="entry name" value="INTEGRAL MEMBRANE PROTEIN"/>
    <property type="match status" value="1"/>
</dbReference>
<name>A0A1V9RCJ0_9LACO</name>
<proteinExistence type="predicted"/>
<dbReference type="PANTHER" id="PTHR40078">
    <property type="entry name" value="INTEGRAL MEMBRANE PROTEIN-RELATED"/>
    <property type="match status" value="1"/>
</dbReference>
<evidence type="ECO:0000313" key="3">
    <source>
        <dbReference type="Proteomes" id="UP000192575"/>
    </source>
</evidence>
<feature type="transmembrane region" description="Helical" evidence="1">
    <location>
        <begin position="50"/>
        <end position="68"/>
    </location>
</feature>
<accession>A0A1V9RCJ0</accession>
<gene>
    <name evidence="2" type="ORF">B6U56_05475</name>
</gene>
<dbReference type="Proteomes" id="UP000192575">
    <property type="component" value="Unassembled WGS sequence"/>
</dbReference>
<keyword evidence="1" id="KW-0812">Transmembrane</keyword>
<evidence type="ECO:0008006" key="4">
    <source>
        <dbReference type="Google" id="ProtNLM"/>
    </source>
</evidence>
<keyword evidence="1" id="KW-0472">Membrane</keyword>
<evidence type="ECO:0000313" key="2">
    <source>
        <dbReference type="EMBL" id="OQQ90728.1"/>
    </source>
</evidence>
<dbReference type="PROSITE" id="PS51257">
    <property type="entry name" value="PROKAR_LIPOPROTEIN"/>
    <property type="match status" value="1"/>
</dbReference>
<comment type="caution">
    <text evidence="2">The sequence shown here is derived from an EMBL/GenBank/DDBJ whole genome shotgun (WGS) entry which is preliminary data.</text>
</comment>
<dbReference type="InterPro" id="IPR038750">
    <property type="entry name" value="YczE/YyaS-like"/>
</dbReference>
<organism evidence="2 3">
    <name type="scientific">Ligilactobacillus salivarius</name>
    <dbReference type="NCBI Taxonomy" id="1624"/>
    <lineage>
        <taxon>Bacteria</taxon>
        <taxon>Bacillati</taxon>
        <taxon>Bacillota</taxon>
        <taxon>Bacilli</taxon>
        <taxon>Lactobacillales</taxon>
        <taxon>Lactobacillaceae</taxon>
        <taxon>Ligilactobacillus</taxon>
    </lineage>
</organism>
<reference evidence="2 3" key="1">
    <citation type="submission" date="2017-03" db="EMBL/GenBank/DDBJ databases">
        <title>Phylogenomics and comparative genomics of Lactobacillus salivarius, a mammalian gut commensal.</title>
        <authorList>
            <person name="Harris H.M."/>
        </authorList>
    </citation>
    <scope>NUCLEOTIDE SEQUENCE [LARGE SCALE GENOMIC DNA]</scope>
    <source>
        <strain evidence="2 3">JCM 1047</strain>
    </source>
</reference>
<evidence type="ECO:0000256" key="1">
    <source>
        <dbReference type="SAM" id="Phobius"/>
    </source>
</evidence>